<name>A0A232LWT6_9EURO</name>
<organism evidence="9 10">
    <name type="scientific">Elaphomyces granulatus</name>
    <dbReference type="NCBI Taxonomy" id="519963"/>
    <lineage>
        <taxon>Eukaryota</taxon>
        <taxon>Fungi</taxon>
        <taxon>Dikarya</taxon>
        <taxon>Ascomycota</taxon>
        <taxon>Pezizomycotina</taxon>
        <taxon>Eurotiomycetes</taxon>
        <taxon>Eurotiomycetidae</taxon>
        <taxon>Eurotiales</taxon>
        <taxon>Elaphomycetaceae</taxon>
        <taxon>Elaphomyces</taxon>
    </lineage>
</organism>
<gene>
    <name evidence="9" type="ORF">Egran_03749</name>
</gene>
<feature type="compositionally biased region" description="Polar residues" evidence="7">
    <location>
        <begin position="783"/>
        <end position="798"/>
    </location>
</feature>
<evidence type="ECO:0000313" key="10">
    <source>
        <dbReference type="Proteomes" id="UP000243515"/>
    </source>
</evidence>
<dbReference type="Proteomes" id="UP000243515">
    <property type="component" value="Unassembled WGS sequence"/>
</dbReference>
<dbReference type="CDD" id="cd00067">
    <property type="entry name" value="GAL4"/>
    <property type="match status" value="1"/>
</dbReference>
<dbReference type="SUPFAM" id="SSF57701">
    <property type="entry name" value="Zn2/Cys6 DNA-binding domain"/>
    <property type="match status" value="1"/>
</dbReference>
<dbReference type="SMART" id="SM00066">
    <property type="entry name" value="GAL4"/>
    <property type="match status" value="1"/>
</dbReference>
<feature type="region of interest" description="Disordered" evidence="7">
    <location>
        <begin position="85"/>
        <end position="141"/>
    </location>
</feature>
<evidence type="ECO:0000256" key="1">
    <source>
        <dbReference type="ARBA" id="ARBA00022723"/>
    </source>
</evidence>
<dbReference type="GO" id="GO:0006351">
    <property type="term" value="P:DNA-templated transcription"/>
    <property type="evidence" value="ECO:0007669"/>
    <property type="project" value="InterPro"/>
</dbReference>
<keyword evidence="10" id="KW-1185">Reference proteome</keyword>
<dbReference type="GO" id="GO:0000981">
    <property type="term" value="F:DNA-binding transcription factor activity, RNA polymerase II-specific"/>
    <property type="evidence" value="ECO:0007669"/>
    <property type="project" value="InterPro"/>
</dbReference>
<feature type="coiled-coil region" evidence="6">
    <location>
        <begin position="174"/>
        <end position="201"/>
    </location>
</feature>
<keyword evidence="5" id="KW-0539">Nucleus</keyword>
<feature type="domain" description="Zn(2)-C6 fungal-type" evidence="8">
    <location>
        <begin position="136"/>
        <end position="167"/>
    </location>
</feature>
<feature type="region of interest" description="Disordered" evidence="7">
    <location>
        <begin position="259"/>
        <end position="279"/>
    </location>
</feature>
<dbReference type="OrthoDB" id="2110361at2759"/>
<evidence type="ECO:0000259" key="8">
    <source>
        <dbReference type="PROSITE" id="PS50048"/>
    </source>
</evidence>
<dbReference type="PROSITE" id="PS00463">
    <property type="entry name" value="ZN2_CY6_FUNGAL_1"/>
    <property type="match status" value="1"/>
</dbReference>
<feature type="compositionally biased region" description="Low complexity" evidence="7">
    <location>
        <begin position="27"/>
        <end position="45"/>
    </location>
</feature>
<feature type="region of interest" description="Disordered" evidence="7">
    <location>
        <begin position="27"/>
        <end position="56"/>
    </location>
</feature>
<accession>A0A232LWT6</accession>
<evidence type="ECO:0000256" key="5">
    <source>
        <dbReference type="ARBA" id="ARBA00023242"/>
    </source>
</evidence>
<feature type="compositionally biased region" description="Basic residues" evidence="7">
    <location>
        <begin position="123"/>
        <end position="132"/>
    </location>
</feature>
<proteinExistence type="predicted"/>
<dbReference type="AlphaFoldDB" id="A0A232LWT6"/>
<dbReference type="PROSITE" id="PS50048">
    <property type="entry name" value="ZN2_CY6_FUNGAL_2"/>
    <property type="match status" value="1"/>
</dbReference>
<dbReference type="EMBL" id="NPHW01004075">
    <property type="protein sequence ID" value="OXV08488.1"/>
    <property type="molecule type" value="Genomic_DNA"/>
</dbReference>
<dbReference type="PANTHER" id="PTHR46910">
    <property type="entry name" value="TRANSCRIPTION FACTOR PDR1"/>
    <property type="match status" value="1"/>
</dbReference>
<dbReference type="InterPro" id="IPR050987">
    <property type="entry name" value="AtrR-like"/>
</dbReference>
<keyword evidence="4" id="KW-0804">Transcription</keyword>
<evidence type="ECO:0000313" key="9">
    <source>
        <dbReference type="EMBL" id="OXV08488.1"/>
    </source>
</evidence>
<comment type="caution">
    <text evidence="9">The sequence shown here is derived from an EMBL/GenBank/DDBJ whole genome shotgun (WGS) entry which is preliminary data.</text>
</comment>
<dbReference type="GO" id="GO:0008270">
    <property type="term" value="F:zinc ion binding"/>
    <property type="evidence" value="ECO:0007669"/>
    <property type="project" value="InterPro"/>
</dbReference>
<sequence length="807" mass="89900">MQNMFYHPGPNQGQPIISYDSSSLSSVASSKSALRPAPAALASAPPSRPNSGLNMAHLLQPPQQQTPTASLSAISLYSLSYDSASGSPAEHTVGVSEMPSLNGSTAESPNLTQSQMGGSGQHQQKRAYRQRRKDPSCDACRERKVKCDASESTSCTECSNRKVRCQFTKETNRRMSSIKQVQDLEKQLAACNKQILQLRSVAMRTDSLGLEYDVDPSGQRVLKLPTIGRPPRRAKPSVTQDLVEVRANIRNIGRGIVKIPPPYRRQGSPGPLSAGPPPLPPKSVADSLLGQYHACIHGVLPFIHWPTFTAEYERHYQVGSLRGASREWIAVLFGVFACGVVHTLDRNRDRDAKGYIQISVATIDTWRDDFTLDQARVALLTSICLIAQDIGLHIESGPWPALESEMRKRVWWGIYAWDRLISLEMGKPISINDQDCDVDLPCPIDEQFIVTGGHVPEAHQPSPLLATIHVVRSIGQLTKTLKSPVISHGTMDIFERHFSACLETFPVHYHPKTDQYFDPRSLPPILYLQNARFILHRHNMSPVCPDDVKFRAIDCCLSIAMDTTHLLSRSMHPPPVSPHGHYDSDWRTLLATSASTIVCTHVWRCILLLLYREEYNAALVCVRFSAAVGEARVVNAVCGRYIAFFMKRILERNQRMEAPDSDRELEMLAYASGDMQGTTDSSWIWRGSETGSRLDTVSQPASNLPLYRDTNTNAHRNAKAFVAQQEPEWEGWDWVIQTAQYLLNEQHHLRSQRAYDGGVVAPSYPSTTKPDQVMMNAEPASGNPHSPQQHQHTTNQTVSRMDIASII</sequence>
<dbReference type="InterPro" id="IPR001138">
    <property type="entry name" value="Zn2Cys6_DnaBD"/>
</dbReference>
<evidence type="ECO:0000256" key="6">
    <source>
        <dbReference type="SAM" id="Coils"/>
    </source>
</evidence>
<keyword evidence="6" id="KW-0175">Coiled coil</keyword>
<dbReference type="InterPro" id="IPR036864">
    <property type="entry name" value="Zn2-C6_fun-type_DNA-bd_sf"/>
</dbReference>
<reference evidence="9 10" key="1">
    <citation type="journal article" date="2015" name="Environ. Microbiol.">
        <title>Metagenome sequence of Elaphomyces granulatus from sporocarp tissue reveals Ascomycota ectomycorrhizal fingerprints of genome expansion and a Proteobacteria-rich microbiome.</title>
        <authorList>
            <person name="Quandt C.A."/>
            <person name="Kohler A."/>
            <person name="Hesse C.N."/>
            <person name="Sharpton T.J."/>
            <person name="Martin F."/>
            <person name="Spatafora J.W."/>
        </authorList>
    </citation>
    <scope>NUCLEOTIDE SEQUENCE [LARGE SCALE GENOMIC DNA]</scope>
    <source>
        <strain evidence="9 10">OSC145934</strain>
    </source>
</reference>
<dbReference type="GO" id="GO:0003677">
    <property type="term" value="F:DNA binding"/>
    <property type="evidence" value="ECO:0007669"/>
    <property type="project" value="UniProtKB-KW"/>
</dbReference>
<feature type="compositionally biased region" description="Polar residues" evidence="7">
    <location>
        <begin position="99"/>
        <end position="112"/>
    </location>
</feature>
<dbReference type="Gene3D" id="4.10.240.10">
    <property type="entry name" value="Zn(2)-C6 fungal-type DNA-binding domain"/>
    <property type="match status" value="1"/>
</dbReference>
<dbReference type="SMART" id="SM00906">
    <property type="entry name" value="Fungal_trans"/>
    <property type="match status" value="1"/>
</dbReference>
<dbReference type="Pfam" id="PF00172">
    <property type="entry name" value="Zn_clus"/>
    <property type="match status" value="1"/>
</dbReference>
<dbReference type="InterPro" id="IPR007219">
    <property type="entry name" value="XnlR_reg_dom"/>
</dbReference>
<protein>
    <recommendedName>
        <fullName evidence="8">Zn(2)-C6 fungal-type domain-containing protein</fullName>
    </recommendedName>
</protein>
<evidence type="ECO:0000256" key="3">
    <source>
        <dbReference type="ARBA" id="ARBA00023125"/>
    </source>
</evidence>
<evidence type="ECO:0000256" key="4">
    <source>
        <dbReference type="ARBA" id="ARBA00023163"/>
    </source>
</evidence>
<dbReference type="Pfam" id="PF04082">
    <property type="entry name" value="Fungal_trans"/>
    <property type="match status" value="1"/>
</dbReference>
<keyword evidence="1" id="KW-0479">Metal-binding</keyword>
<dbReference type="CDD" id="cd12148">
    <property type="entry name" value="fungal_TF_MHR"/>
    <property type="match status" value="1"/>
</dbReference>
<dbReference type="PANTHER" id="PTHR46910:SF1">
    <property type="entry name" value="MISCELLANEOUS ZN(II)2CYS6 TRANSCRIPTION FACTOR (EUROFUNG)-RELATED"/>
    <property type="match status" value="1"/>
</dbReference>
<keyword evidence="3" id="KW-0238">DNA-binding</keyword>
<keyword evidence="2" id="KW-0805">Transcription regulation</keyword>
<evidence type="ECO:0000256" key="2">
    <source>
        <dbReference type="ARBA" id="ARBA00023015"/>
    </source>
</evidence>
<feature type="region of interest" description="Disordered" evidence="7">
    <location>
        <begin position="764"/>
        <end position="798"/>
    </location>
</feature>
<evidence type="ECO:0000256" key="7">
    <source>
        <dbReference type="SAM" id="MobiDB-lite"/>
    </source>
</evidence>